<accession>A0A2K2DAC5</accession>
<dbReference type="EMBL" id="CM000881">
    <property type="protein sequence ID" value="PNT71235.1"/>
    <property type="molecule type" value="Genomic_DNA"/>
</dbReference>
<organism evidence="1">
    <name type="scientific">Brachypodium distachyon</name>
    <name type="common">Purple false brome</name>
    <name type="synonym">Trachynia distachya</name>
    <dbReference type="NCBI Taxonomy" id="15368"/>
    <lineage>
        <taxon>Eukaryota</taxon>
        <taxon>Viridiplantae</taxon>
        <taxon>Streptophyta</taxon>
        <taxon>Embryophyta</taxon>
        <taxon>Tracheophyta</taxon>
        <taxon>Spermatophyta</taxon>
        <taxon>Magnoliopsida</taxon>
        <taxon>Liliopsida</taxon>
        <taxon>Poales</taxon>
        <taxon>Poaceae</taxon>
        <taxon>BOP clade</taxon>
        <taxon>Pooideae</taxon>
        <taxon>Stipodae</taxon>
        <taxon>Brachypodieae</taxon>
        <taxon>Brachypodium</taxon>
    </lineage>
</organism>
<gene>
    <name evidence="1" type="ORF">BRADI_2g25094v3</name>
</gene>
<dbReference type="EnsemblPlants" id="PNT71235">
    <property type="protein sequence ID" value="PNT71235"/>
    <property type="gene ID" value="BRADI_2g25094v3"/>
</dbReference>
<proteinExistence type="predicted"/>
<reference evidence="2" key="3">
    <citation type="submission" date="2018-08" db="UniProtKB">
        <authorList>
            <consortium name="EnsemblPlants"/>
        </authorList>
    </citation>
    <scope>IDENTIFICATION</scope>
    <source>
        <strain evidence="2">cv. Bd21</strain>
    </source>
</reference>
<reference evidence="1" key="2">
    <citation type="submission" date="2017-06" db="EMBL/GenBank/DDBJ databases">
        <title>WGS assembly of Brachypodium distachyon.</title>
        <authorList>
            <consortium name="The International Brachypodium Initiative"/>
            <person name="Lucas S."/>
            <person name="Harmon-Smith M."/>
            <person name="Lail K."/>
            <person name="Tice H."/>
            <person name="Grimwood J."/>
            <person name="Bruce D."/>
            <person name="Barry K."/>
            <person name="Shu S."/>
            <person name="Lindquist E."/>
            <person name="Wang M."/>
            <person name="Pitluck S."/>
            <person name="Vogel J.P."/>
            <person name="Garvin D.F."/>
            <person name="Mockler T.C."/>
            <person name="Schmutz J."/>
            <person name="Rokhsar D."/>
            <person name="Bevan M.W."/>
        </authorList>
    </citation>
    <scope>NUCLEOTIDE SEQUENCE</scope>
    <source>
        <strain evidence="1">Bd21</strain>
    </source>
</reference>
<evidence type="ECO:0000313" key="1">
    <source>
        <dbReference type="EMBL" id="PNT71235.1"/>
    </source>
</evidence>
<dbReference type="AlphaFoldDB" id="A0A2K2DAC5"/>
<evidence type="ECO:0000313" key="3">
    <source>
        <dbReference type="Proteomes" id="UP000008810"/>
    </source>
</evidence>
<dbReference type="Gramene" id="PNT71235">
    <property type="protein sequence ID" value="PNT71235"/>
    <property type="gene ID" value="BRADI_2g25094v3"/>
</dbReference>
<name>A0A2K2DAC5_BRADI</name>
<sequence>MPLTNAMPGRIPASRFWIARDGVETKCFLFAQYLKFLFLLVNMLLQRLIKVIFCQPVEKNCRAGRGQNFKTVTLYKPLL</sequence>
<dbReference type="InParanoid" id="A0A2K2DAC5"/>
<evidence type="ECO:0000313" key="2">
    <source>
        <dbReference type="EnsemblPlants" id="PNT71235"/>
    </source>
</evidence>
<dbReference type="Proteomes" id="UP000008810">
    <property type="component" value="Chromosome 2"/>
</dbReference>
<reference evidence="1 2" key="1">
    <citation type="journal article" date="2010" name="Nature">
        <title>Genome sequencing and analysis of the model grass Brachypodium distachyon.</title>
        <authorList>
            <consortium name="International Brachypodium Initiative"/>
        </authorList>
    </citation>
    <scope>NUCLEOTIDE SEQUENCE [LARGE SCALE GENOMIC DNA]</scope>
    <source>
        <strain evidence="1 2">Bd21</strain>
    </source>
</reference>
<keyword evidence="3" id="KW-1185">Reference proteome</keyword>
<protein>
    <submittedName>
        <fullName evidence="1 2">Uncharacterized protein</fullName>
    </submittedName>
</protein>